<dbReference type="GO" id="GO:0004252">
    <property type="term" value="F:serine-type endopeptidase activity"/>
    <property type="evidence" value="ECO:0007669"/>
    <property type="project" value="InterPro"/>
</dbReference>
<dbReference type="GO" id="GO:0016020">
    <property type="term" value="C:membrane"/>
    <property type="evidence" value="ECO:0007669"/>
    <property type="project" value="UniProtKB-SubCell"/>
</dbReference>
<dbReference type="SUPFAM" id="SSF144091">
    <property type="entry name" value="Rhomboid-like"/>
    <property type="match status" value="1"/>
</dbReference>
<dbReference type="AlphaFoldDB" id="A0A8I1A6X2"/>
<dbReference type="PANTHER" id="PTHR43731:SF14">
    <property type="entry name" value="PRESENILIN-ASSOCIATED RHOMBOID-LIKE PROTEIN, MITOCHONDRIAL"/>
    <property type="match status" value="1"/>
</dbReference>
<protein>
    <submittedName>
        <fullName evidence="9">Rhomboid family intramembrane serine protease</fullName>
    </submittedName>
</protein>
<evidence type="ECO:0000256" key="5">
    <source>
        <dbReference type="ARBA" id="ARBA00022989"/>
    </source>
</evidence>
<proteinExistence type="inferred from homology"/>
<dbReference type="PANTHER" id="PTHR43731">
    <property type="entry name" value="RHOMBOID PROTEASE"/>
    <property type="match status" value="1"/>
</dbReference>
<feature type="transmembrane region" description="Helical" evidence="7">
    <location>
        <begin position="156"/>
        <end position="189"/>
    </location>
</feature>
<evidence type="ECO:0000256" key="7">
    <source>
        <dbReference type="SAM" id="Phobius"/>
    </source>
</evidence>
<dbReference type="InterPro" id="IPR050925">
    <property type="entry name" value="Rhomboid_protease_S54"/>
</dbReference>
<evidence type="ECO:0000256" key="2">
    <source>
        <dbReference type="ARBA" id="ARBA00009045"/>
    </source>
</evidence>
<dbReference type="GO" id="GO:0006508">
    <property type="term" value="P:proteolysis"/>
    <property type="evidence" value="ECO:0007669"/>
    <property type="project" value="UniProtKB-KW"/>
</dbReference>
<gene>
    <name evidence="9" type="ORF">I8U20_00910</name>
</gene>
<dbReference type="EMBL" id="JAECVW010000001">
    <property type="protein sequence ID" value="MBH8593885.1"/>
    <property type="molecule type" value="Genomic_DNA"/>
</dbReference>
<evidence type="ECO:0000313" key="10">
    <source>
        <dbReference type="Proteomes" id="UP000633619"/>
    </source>
</evidence>
<feature type="transmembrane region" description="Helical" evidence="7">
    <location>
        <begin position="65"/>
        <end position="89"/>
    </location>
</feature>
<evidence type="ECO:0000256" key="3">
    <source>
        <dbReference type="ARBA" id="ARBA00022692"/>
    </source>
</evidence>
<sequence length="202" mass="23331">MNHRRVIIPLHQFPRMFPVVTSVLIIQAIVFFFFLISGHQHHPMQWIQFGAVVQWRVEEGEFWRLLFSLFLHVNLFQWLLVAFSIYLLAPQLEWLFGKSVFLLLFLVTGMIGNWGICWMDFQGIYTGATEAVFGLMGVYLYLLLRGIIHPLFGRAMILLIVLSLALGHAFLFAHILALLAGFVMAMVMIQIKQFTARNKSGF</sequence>
<keyword evidence="5 7" id="KW-1133">Transmembrane helix</keyword>
<feature type="transmembrane region" description="Helical" evidence="7">
    <location>
        <begin position="95"/>
        <end position="116"/>
    </location>
</feature>
<evidence type="ECO:0000256" key="4">
    <source>
        <dbReference type="ARBA" id="ARBA00022801"/>
    </source>
</evidence>
<dbReference type="Proteomes" id="UP000633619">
    <property type="component" value="Unassembled WGS sequence"/>
</dbReference>
<comment type="caution">
    <text evidence="9">The sequence shown here is derived from an EMBL/GenBank/DDBJ whole genome shotgun (WGS) entry which is preliminary data.</text>
</comment>
<keyword evidence="4" id="KW-0378">Hydrolase</keyword>
<name>A0A8I1A6X2_THEIN</name>
<comment type="subcellular location">
    <subcellularLocation>
        <location evidence="1">Membrane</location>
        <topology evidence="1">Multi-pass membrane protein</topology>
    </subcellularLocation>
</comment>
<feature type="transmembrane region" description="Helical" evidence="7">
    <location>
        <begin position="16"/>
        <end position="36"/>
    </location>
</feature>
<evidence type="ECO:0000313" key="9">
    <source>
        <dbReference type="EMBL" id="MBH8593885.1"/>
    </source>
</evidence>
<reference evidence="9 10" key="1">
    <citation type="submission" date="2020-12" db="EMBL/GenBank/DDBJ databases">
        <title>WGS of Thermoactinomyces spp.</title>
        <authorList>
            <person name="Cheng K."/>
        </authorList>
    </citation>
    <scope>NUCLEOTIDE SEQUENCE [LARGE SCALE GENOMIC DNA]</scope>
    <source>
        <strain evidence="10">CICC 10671\DSM 43846</strain>
    </source>
</reference>
<organism evidence="9 10">
    <name type="scientific">Thermoactinomyces intermedius</name>
    <dbReference type="NCBI Taxonomy" id="2024"/>
    <lineage>
        <taxon>Bacteria</taxon>
        <taxon>Bacillati</taxon>
        <taxon>Bacillota</taxon>
        <taxon>Bacilli</taxon>
        <taxon>Bacillales</taxon>
        <taxon>Thermoactinomycetaceae</taxon>
        <taxon>Thermoactinomyces</taxon>
    </lineage>
</organism>
<evidence type="ECO:0000256" key="1">
    <source>
        <dbReference type="ARBA" id="ARBA00004141"/>
    </source>
</evidence>
<dbReference type="InterPro" id="IPR035952">
    <property type="entry name" value="Rhomboid-like_sf"/>
</dbReference>
<dbReference type="Pfam" id="PF01694">
    <property type="entry name" value="Rhomboid"/>
    <property type="match status" value="1"/>
</dbReference>
<accession>A0A8I1A6X2</accession>
<dbReference type="InterPro" id="IPR022764">
    <property type="entry name" value="Peptidase_S54_rhomboid_dom"/>
</dbReference>
<feature type="domain" description="Peptidase S54 rhomboid" evidence="8">
    <location>
        <begin position="60"/>
        <end position="189"/>
    </location>
</feature>
<keyword evidence="6 7" id="KW-0472">Membrane</keyword>
<comment type="similarity">
    <text evidence="2">Belongs to the peptidase S54 family.</text>
</comment>
<feature type="transmembrane region" description="Helical" evidence="7">
    <location>
        <begin position="123"/>
        <end position="144"/>
    </location>
</feature>
<keyword evidence="9" id="KW-0645">Protease</keyword>
<dbReference type="RefSeq" id="WP_181731055.1">
    <property type="nucleotide sequence ID" value="NZ_JACEIR010000001.1"/>
</dbReference>
<evidence type="ECO:0000256" key="6">
    <source>
        <dbReference type="ARBA" id="ARBA00023136"/>
    </source>
</evidence>
<keyword evidence="10" id="KW-1185">Reference proteome</keyword>
<evidence type="ECO:0000259" key="8">
    <source>
        <dbReference type="Pfam" id="PF01694"/>
    </source>
</evidence>
<dbReference type="Gene3D" id="1.20.1540.10">
    <property type="entry name" value="Rhomboid-like"/>
    <property type="match status" value="1"/>
</dbReference>
<keyword evidence="3 7" id="KW-0812">Transmembrane</keyword>